<dbReference type="OrthoDB" id="10054765at2759"/>
<dbReference type="Pfam" id="PF13365">
    <property type="entry name" value="Trypsin_2"/>
    <property type="match status" value="1"/>
</dbReference>
<accession>A0A9P5XJB9</accession>
<dbReference type="EMBL" id="MU151080">
    <property type="protein sequence ID" value="KAF9451770.1"/>
    <property type="molecule type" value="Genomic_DNA"/>
</dbReference>
<gene>
    <name evidence="1" type="ORF">P691DRAFT_835546</name>
</gene>
<evidence type="ECO:0000313" key="2">
    <source>
        <dbReference type="Proteomes" id="UP000807342"/>
    </source>
</evidence>
<dbReference type="SUPFAM" id="SSF50494">
    <property type="entry name" value="Trypsin-like serine proteases"/>
    <property type="match status" value="1"/>
</dbReference>
<dbReference type="AlphaFoldDB" id="A0A9P5XJB9"/>
<reference evidence="1" key="1">
    <citation type="submission" date="2020-11" db="EMBL/GenBank/DDBJ databases">
        <authorList>
            <consortium name="DOE Joint Genome Institute"/>
            <person name="Ahrendt S."/>
            <person name="Riley R."/>
            <person name="Andreopoulos W."/>
            <person name="Labutti K."/>
            <person name="Pangilinan J."/>
            <person name="Ruiz-Duenas F.J."/>
            <person name="Barrasa J.M."/>
            <person name="Sanchez-Garcia M."/>
            <person name="Camarero S."/>
            <person name="Miyauchi S."/>
            <person name="Serrano A."/>
            <person name="Linde D."/>
            <person name="Babiker R."/>
            <person name="Drula E."/>
            <person name="Ayuso-Fernandez I."/>
            <person name="Pacheco R."/>
            <person name="Padilla G."/>
            <person name="Ferreira P."/>
            <person name="Barriuso J."/>
            <person name="Kellner H."/>
            <person name="Castanera R."/>
            <person name="Alfaro M."/>
            <person name="Ramirez L."/>
            <person name="Pisabarro A.G."/>
            <person name="Kuo A."/>
            <person name="Tritt A."/>
            <person name="Lipzen A."/>
            <person name="He G."/>
            <person name="Yan M."/>
            <person name="Ng V."/>
            <person name="Cullen D."/>
            <person name="Martin F."/>
            <person name="Rosso M.-N."/>
            <person name="Henrissat B."/>
            <person name="Hibbett D."/>
            <person name="Martinez A.T."/>
            <person name="Grigoriev I.V."/>
        </authorList>
    </citation>
    <scope>NUCLEOTIDE SEQUENCE</scope>
    <source>
        <strain evidence="1">MF-IS2</strain>
    </source>
</reference>
<keyword evidence="2" id="KW-1185">Reference proteome</keyword>
<organism evidence="1 2">
    <name type="scientific">Macrolepiota fuliginosa MF-IS2</name>
    <dbReference type="NCBI Taxonomy" id="1400762"/>
    <lineage>
        <taxon>Eukaryota</taxon>
        <taxon>Fungi</taxon>
        <taxon>Dikarya</taxon>
        <taxon>Basidiomycota</taxon>
        <taxon>Agaricomycotina</taxon>
        <taxon>Agaricomycetes</taxon>
        <taxon>Agaricomycetidae</taxon>
        <taxon>Agaricales</taxon>
        <taxon>Agaricineae</taxon>
        <taxon>Agaricaceae</taxon>
        <taxon>Macrolepiota</taxon>
    </lineage>
</organism>
<comment type="caution">
    <text evidence="1">The sequence shown here is derived from an EMBL/GenBank/DDBJ whole genome shotgun (WGS) entry which is preliminary data.</text>
</comment>
<evidence type="ECO:0000313" key="1">
    <source>
        <dbReference type="EMBL" id="KAF9451770.1"/>
    </source>
</evidence>
<sequence>MFRRSCAPLTSGFRDLPPLRNYHLCRWRTFATVSPSILSYPEPSSPPPHLSLLDGQLLSALDASKHHTPLTSIVKQYVMATGNILDVSLPYEPRPPESRRPNLTQTSSSTVLIAHCVRDGLKNKITLSSGFALEAPSPLQDETLIVTCAHTLEEIRRSPLFLPDSPAFSSLPGTATGSFCITHDKGQPGRVEITLHPITSVVSALPRSDLLLLSCKIDKSKHELGTLPVSPYPAQANTFIKAHFVALEKPQKIEGWKPWIGGTWSKWVRGEVLGYRDFAGREAEPGTYDPLSHLLFTPHPTPGSSGGPIIDDHSGAVVGVMLGSRMDNRVEGMRGWGIPSETIYEMFTLPGLEGKK</sequence>
<dbReference type="InterPro" id="IPR009003">
    <property type="entry name" value="Peptidase_S1_PA"/>
</dbReference>
<protein>
    <recommendedName>
        <fullName evidence="3">Trypsin-like serine protease</fullName>
    </recommendedName>
</protein>
<evidence type="ECO:0008006" key="3">
    <source>
        <dbReference type="Google" id="ProtNLM"/>
    </source>
</evidence>
<dbReference type="Proteomes" id="UP000807342">
    <property type="component" value="Unassembled WGS sequence"/>
</dbReference>
<name>A0A9P5XJB9_9AGAR</name>
<proteinExistence type="predicted"/>